<proteinExistence type="predicted"/>
<feature type="domain" description="DUF676" evidence="1">
    <location>
        <begin position="183"/>
        <end position="365"/>
    </location>
</feature>
<keyword evidence="3" id="KW-1185">Reference proteome</keyword>
<evidence type="ECO:0000313" key="2">
    <source>
        <dbReference type="EMBL" id="CAD8060480.1"/>
    </source>
</evidence>
<dbReference type="Proteomes" id="UP000692954">
    <property type="component" value="Unassembled WGS sequence"/>
</dbReference>
<organism evidence="2 3">
    <name type="scientific">Paramecium sonneborni</name>
    <dbReference type="NCBI Taxonomy" id="65129"/>
    <lineage>
        <taxon>Eukaryota</taxon>
        <taxon>Sar</taxon>
        <taxon>Alveolata</taxon>
        <taxon>Ciliophora</taxon>
        <taxon>Intramacronucleata</taxon>
        <taxon>Oligohymenophorea</taxon>
        <taxon>Peniculida</taxon>
        <taxon>Parameciidae</taxon>
        <taxon>Paramecium</taxon>
    </lineage>
</organism>
<sequence length="441" mass="51994">MKQYIEKYKKKGQFELLQLKTLDYLESIFKQFIQQYKETVAEYITEPSKFSHYLSQLSCLGDIEYNNEDLESQINSISVQLYMIWYVYIDVISKVCTKMMRKLKLKYICELQALYEDFVIKLNNWNQFDKAQKNYNFINSLRQLDQRNLPILPITCTELLDNLPILIKYSQNEQKQQQMNQKKDSKHLIVFVHGYKGSPFDMRRWRNIIKTYYPKCFTLLSSCNQRQGEDSIRVMGHKLSIEIQAQIQLMDGIDELSFICHSLGGVVARSALCSLSMHQTKMRFYVSLGSPHIGLFVKQKSLVKTGLWFMTTFSSSQSMAELQLQDASIPQNSYLYQLSKIQCLEWFQKVILVSSLQDDFVPFEIARLEKSNRVPQDKQQIYKNMLENIKLPECTRIEVNFAFTQNDKNWDNFIGRTAHMNLVENTTMIRMIVTQSKLFDQ</sequence>
<name>A0A8S1KY55_9CILI</name>
<comment type="caution">
    <text evidence="2">The sequence shown here is derived from an EMBL/GenBank/DDBJ whole genome shotgun (WGS) entry which is preliminary data.</text>
</comment>
<dbReference type="InterPro" id="IPR007751">
    <property type="entry name" value="DUF676_lipase-like"/>
</dbReference>
<accession>A0A8S1KY55</accession>
<dbReference type="Pfam" id="PF05057">
    <property type="entry name" value="DUF676"/>
    <property type="match status" value="1"/>
</dbReference>
<dbReference type="EMBL" id="CAJJDN010000014">
    <property type="protein sequence ID" value="CAD8060480.1"/>
    <property type="molecule type" value="Genomic_DNA"/>
</dbReference>
<dbReference type="InterPro" id="IPR044294">
    <property type="entry name" value="Lipase-like"/>
</dbReference>
<evidence type="ECO:0000259" key="1">
    <source>
        <dbReference type="Pfam" id="PF05057"/>
    </source>
</evidence>
<dbReference type="PANTHER" id="PTHR12482:SF5">
    <property type="entry name" value="DUF676 DOMAIN-CONTAINING PROTEIN"/>
    <property type="match status" value="1"/>
</dbReference>
<dbReference type="AlphaFoldDB" id="A0A8S1KY55"/>
<dbReference type="PANTHER" id="PTHR12482">
    <property type="entry name" value="LIPASE ROG1-RELATED-RELATED"/>
    <property type="match status" value="1"/>
</dbReference>
<reference evidence="2" key="1">
    <citation type="submission" date="2021-01" db="EMBL/GenBank/DDBJ databases">
        <authorList>
            <consortium name="Genoscope - CEA"/>
            <person name="William W."/>
        </authorList>
    </citation>
    <scope>NUCLEOTIDE SEQUENCE</scope>
</reference>
<protein>
    <recommendedName>
        <fullName evidence="1">DUF676 domain-containing protein</fullName>
    </recommendedName>
</protein>
<dbReference type="OrthoDB" id="286616at2759"/>
<gene>
    <name evidence="2" type="ORF">PSON_ATCC_30995.1.T0140305</name>
</gene>
<evidence type="ECO:0000313" key="3">
    <source>
        <dbReference type="Proteomes" id="UP000692954"/>
    </source>
</evidence>